<name>A0A1F5S439_9BACT</name>
<comment type="caution">
    <text evidence="1">The sequence shown here is derived from an EMBL/GenBank/DDBJ whole genome shotgun (WGS) entry which is preliminary data.</text>
</comment>
<dbReference type="AlphaFoldDB" id="A0A1F5S439"/>
<accession>A0A1F5S439</accession>
<dbReference type="Proteomes" id="UP000178323">
    <property type="component" value="Unassembled WGS sequence"/>
</dbReference>
<gene>
    <name evidence="1" type="ORF">A2Y83_00205</name>
</gene>
<proteinExistence type="predicted"/>
<protein>
    <submittedName>
        <fullName evidence="1">Uncharacterized protein</fullName>
    </submittedName>
</protein>
<reference evidence="1 2" key="1">
    <citation type="journal article" date="2016" name="Nat. Commun.">
        <title>Thousands of microbial genomes shed light on interconnected biogeochemical processes in an aquifer system.</title>
        <authorList>
            <person name="Anantharaman K."/>
            <person name="Brown C.T."/>
            <person name="Hug L.A."/>
            <person name="Sharon I."/>
            <person name="Castelle C.J."/>
            <person name="Probst A.J."/>
            <person name="Thomas B.C."/>
            <person name="Singh A."/>
            <person name="Wilkins M.J."/>
            <person name="Karaoz U."/>
            <person name="Brodie E.L."/>
            <person name="Williams K.H."/>
            <person name="Hubbard S.S."/>
            <person name="Banfield J.F."/>
        </authorList>
    </citation>
    <scope>NUCLEOTIDE SEQUENCE [LARGE SCALE GENOMIC DNA]</scope>
</reference>
<dbReference type="EMBL" id="MFFS01000061">
    <property type="protein sequence ID" value="OGF21457.1"/>
    <property type="molecule type" value="Genomic_DNA"/>
</dbReference>
<evidence type="ECO:0000313" key="2">
    <source>
        <dbReference type="Proteomes" id="UP000178323"/>
    </source>
</evidence>
<sequence length="76" mass="8474">MITPQITSKAGEKISLKLVCEGRLERQVTVKAGENIKTIIFRHLPRKVNKVKKLFLNGKTATLDTEISNPGMLIIT</sequence>
<evidence type="ECO:0000313" key="1">
    <source>
        <dbReference type="EMBL" id="OGF21457.1"/>
    </source>
</evidence>
<organism evidence="1 2">
    <name type="scientific">Candidatus Falkowbacteria bacterium RBG_13_39_14</name>
    <dbReference type="NCBI Taxonomy" id="1797985"/>
    <lineage>
        <taxon>Bacteria</taxon>
        <taxon>Candidatus Falkowiibacteriota</taxon>
    </lineage>
</organism>